<dbReference type="InterPro" id="IPR000782">
    <property type="entry name" value="FAS1_domain"/>
</dbReference>
<evidence type="ECO:0000313" key="5">
    <source>
        <dbReference type="Proteomes" id="UP000044602"/>
    </source>
</evidence>
<feature type="chain" id="PRO_5007404839" description="FAS1 domain-containing protein" evidence="1">
    <location>
        <begin position="19"/>
        <end position="251"/>
    </location>
</feature>
<dbReference type="SMART" id="SM00554">
    <property type="entry name" value="FAS1"/>
    <property type="match status" value="1"/>
</dbReference>
<sequence>MRLSNVIVTSLFGALCSAEVVDRQQLAYAPTPEGTWTVPKVQGKTTLLDFINSRSDLTTLAELLKEPAGELSTPPPPTVSMLTYQGFATAFDTIPGWDFTFFAPSNEAFNNTGQYFDTYAATAKGRWWLGNLLQHHYIPNTKVASSVFNTTKTRLQTGTFLFIGTQVVDGTITLNDVSKVTESDLAVEKVGIDQAMGLLKQVLLIDPNKKGVVHIIDRILDPSAQVYEGDIARAPQRFIAGSCSNPALPYC</sequence>
<evidence type="ECO:0000313" key="3">
    <source>
        <dbReference type="EMBL" id="CRK12250.1"/>
    </source>
</evidence>
<dbReference type="STRING" id="100787.A0A0G4N2R2"/>
<evidence type="ECO:0000313" key="6">
    <source>
        <dbReference type="Proteomes" id="UP000045706"/>
    </source>
</evidence>
<gene>
    <name evidence="3" type="ORF">BN1708_010395</name>
    <name evidence="4" type="ORF">BN1723_004859</name>
</gene>
<dbReference type="EMBL" id="CVQI01032163">
    <property type="protein sequence ID" value="CRK40610.1"/>
    <property type="molecule type" value="Genomic_DNA"/>
</dbReference>
<evidence type="ECO:0000256" key="1">
    <source>
        <dbReference type="SAM" id="SignalP"/>
    </source>
</evidence>
<dbReference type="EMBL" id="CVQH01003558">
    <property type="protein sequence ID" value="CRK12250.1"/>
    <property type="molecule type" value="Genomic_DNA"/>
</dbReference>
<feature type="signal peptide" evidence="1">
    <location>
        <begin position="1"/>
        <end position="18"/>
    </location>
</feature>
<name>A0A0G4N2R2_VERLO</name>
<protein>
    <recommendedName>
        <fullName evidence="2">FAS1 domain-containing protein</fullName>
    </recommendedName>
</protein>
<keyword evidence="1" id="KW-0732">Signal</keyword>
<accession>A0A0G4N2R2</accession>
<dbReference type="PROSITE" id="PS50213">
    <property type="entry name" value="FAS1"/>
    <property type="match status" value="1"/>
</dbReference>
<organism evidence="4 6">
    <name type="scientific">Verticillium longisporum</name>
    <name type="common">Verticillium dahliae var. longisporum</name>
    <dbReference type="NCBI Taxonomy" id="100787"/>
    <lineage>
        <taxon>Eukaryota</taxon>
        <taxon>Fungi</taxon>
        <taxon>Dikarya</taxon>
        <taxon>Ascomycota</taxon>
        <taxon>Pezizomycotina</taxon>
        <taxon>Sordariomycetes</taxon>
        <taxon>Hypocreomycetidae</taxon>
        <taxon>Glomerellales</taxon>
        <taxon>Plectosphaerellaceae</taxon>
        <taxon>Verticillium</taxon>
    </lineage>
</organism>
<feature type="domain" description="FAS1" evidence="2">
    <location>
        <begin position="44"/>
        <end position="220"/>
    </location>
</feature>
<feature type="non-terminal residue" evidence="4">
    <location>
        <position position="251"/>
    </location>
</feature>
<proteinExistence type="predicted"/>
<dbReference type="PANTHER" id="PTHR10900">
    <property type="entry name" value="PERIOSTIN-RELATED"/>
    <property type="match status" value="1"/>
</dbReference>
<dbReference type="SUPFAM" id="SSF82153">
    <property type="entry name" value="FAS1 domain"/>
    <property type="match status" value="1"/>
</dbReference>
<dbReference type="InterPro" id="IPR050904">
    <property type="entry name" value="Adhesion/Biosynth-related"/>
</dbReference>
<dbReference type="PANTHER" id="PTHR10900:SF77">
    <property type="entry name" value="FI19380P1"/>
    <property type="match status" value="1"/>
</dbReference>
<dbReference type="Proteomes" id="UP000045706">
    <property type="component" value="Unassembled WGS sequence"/>
</dbReference>
<evidence type="ECO:0000259" key="2">
    <source>
        <dbReference type="PROSITE" id="PS50213"/>
    </source>
</evidence>
<dbReference type="AlphaFoldDB" id="A0A0G4N2R2"/>
<dbReference type="Pfam" id="PF02469">
    <property type="entry name" value="Fasciclin"/>
    <property type="match status" value="1"/>
</dbReference>
<reference evidence="5 6" key="1">
    <citation type="submission" date="2015-05" db="EMBL/GenBank/DDBJ databases">
        <authorList>
            <person name="Fogelqvist Johan"/>
        </authorList>
    </citation>
    <scope>NUCLEOTIDE SEQUENCE [LARGE SCALE GENOMIC DNA]</scope>
    <source>
        <strain evidence="3">VL1</strain>
        <strain evidence="4">VL2</strain>
    </source>
</reference>
<dbReference type="Gene3D" id="2.30.180.10">
    <property type="entry name" value="FAS1 domain"/>
    <property type="match status" value="1"/>
</dbReference>
<evidence type="ECO:0000313" key="4">
    <source>
        <dbReference type="EMBL" id="CRK40610.1"/>
    </source>
</evidence>
<dbReference type="InterPro" id="IPR036378">
    <property type="entry name" value="FAS1_dom_sf"/>
</dbReference>
<dbReference type="Proteomes" id="UP000044602">
    <property type="component" value="Unassembled WGS sequence"/>
</dbReference>
<keyword evidence="5" id="KW-1185">Reference proteome</keyword>